<dbReference type="AlphaFoldDB" id="A0AAU8J9L2"/>
<gene>
    <name evidence="1" type="ORF">ABWT76_004075</name>
</gene>
<proteinExistence type="predicted"/>
<dbReference type="EMBL" id="CP159837">
    <property type="protein sequence ID" value="XCM35399.1"/>
    <property type="molecule type" value="Genomic_DNA"/>
</dbReference>
<accession>A0AAU8J9L2</accession>
<name>A0AAU8J9L2_9CYAN</name>
<reference evidence="1" key="1">
    <citation type="submission" date="2024-07" db="EMBL/GenBank/DDBJ databases">
        <authorList>
            <person name="Kim Y.J."/>
            <person name="Jeong J.Y."/>
        </authorList>
    </citation>
    <scope>NUCLEOTIDE SEQUENCE</scope>
    <source>
        <strain evidence="1">GIHE-MW2</strain>
    </source>
</reference>
<sequence length="119" mass="13361">MSETQLTLNLLQGSVSFRFTPESAKQLQKHIAELMEKLKAVAAKSTPGAAPGKPSPQKPMEYQYTGDVFLEIFCNPNIYPSPFAAKVLITLRDDRIRLSSEAELTRLIEDINQYLEQFG</sequence>
<protein>
    <submittedName>
        <fullName evidence="1">Uncharacterized protein</fullName>
    </submittedName>
</protein>
<dbReference type="RefSeq" id="WP_054465799.1">
    <property type="nucleotide sequence ID" value="NZ_CP159837.1"/>
</dbReference>
<evidence type="ECO:0000313" key="1">
    <source>
        <dbReference type="EMBL" id="XCM35399.1"/>
    </source>
</evidence>
<organism evidence="1">
    <name type="scientific">Planktothricoides raciborskii GIHE-MW2</name>
    <dbReference type="NCBI Taxonomy" id="2792601"/>
    <lineage>
        <taxon>Bacteria</taxon>
        <taxon>Bacillati</taxon>
        <taxon>Cyanobacteriota</taxon>
        <taxon>Cyanophyceae</taxon>
        <taxon>Oscillatoriophycideae</taxon>
        <taxon>Oscillatoriales</taxon>
        <taxon>Oscillatoriaceae</taxon>
        <taxon>Planktothricoides</taxon>
    </lineage>
</organism>